<dbReference type="AlphaFoldDB" id="A0A1E3NWL8"/>
<dbReference type="RefSeq" id="XP_019036289.1">
    <property type="nucleotide sequence ID" value="XM_019183893.1"/>
</dbReference>
<dbReference type="GO" id="GO:0043138">
    <property type="term" value="F:3'-5' DNA helicase activity"/>
    <property type="evidence" value="ECO:0007669"/>
    <property type="project" value="UniProtKB-EC"/>
</dbReference>
<evidence type="ECO:0000256" key="11">
    <source>
        <dbReference type="SAM" id="MobiDB-lite"/>
    </source>
</evidence>
<dbReference type="InterPro" id="IPR014017">
    <property type="entry name" value="DNA_helicase_UvrD-like_C"/>
</dbReference>
<dbReference type="InterPro" id="IPR000212">
    <property type="entry name" value="DNA_helicase_UvrD/REP"/>
</dbReference>
<evidence type="ECO:0000256" key="4">
    <source>
        <dbReference type="ARBA" id="ARBA00022806"/>
    </source>
</evidence>
<protein>
    <recommendedName>
        <fullName evidence="8">DNA 3'-5' helicase</fullName>
        <ecNumber evidence="8">5.6.2.4</ecNumber>
    </recommendedName>
</protein>
<dbReference type="EMBL" id="KV454214">
    <property type="protein sequence ID" value="ODQ57082.1"/>
    <property type="molecule type" value="Genomic_DNA"/>
</dbReference>
<feature type="binding site" evidence="10">
    <location>
        <begin position="57"/>
        <end position="64"/>
    </location>
    <ligand>
        <name>ATP</name>
        <dbReference type="ChEBI" id="CHEBI:30616"/>
    </ligand>
</feature>
<evidence type="ECO:0000256" key="1">
    <source>
        <dbReference type="ARBA" id="ARBA00009922"/>
    </source>
</evidence>
<dbReference type="PROSITE" id="PS51217">
    <property type="entry name" value="UVRD_HELICASE_CTER"/>
    <property type="match status" value="1"/>
</dbReference>
<evidence type="ECO:0000256" key="3">
    <source>
        <dbReference type="ARBA" id="ARBA00022801"/>
    </source>
</evidence>
<feature type="domain" description="UvrD-like helicase ATP-binding" evidence="12">
    <location>
        <begin position="36"/>
        <end position="296"/>
    </location>
</feature>
<dbReference type="Pfam" id="PF00580">
    <property type="entry name" value="UvrD-helicase"/>
    <property type="match status" value="1"/>
</dbReference>
<evidence type="ECO:0000256" key="8">
    <source>
        <dbReference type="ARBA" id="ARBA00034808"/>
    </source>
</evidence>
<dbReference type="PROSITE" id="PS51198">
    <property type="entry name" value="UVRD_HELICASE_ATP_BIND"/>
    <property type="match status" value="1"/>
</dbReference>
<comment type="similarity">
    <text evidence="1">Belongs to the helicase family. UvrD subfamily.</text>
</comment>
<evidence type="ECO:0000256" key="10">
    <source>
        <dbReference type="PROSITE-ProRule" id="PRU00560"/>
    </source>
</evidence>
<dbReference type="Proteomes" id="UP000094112">
    <property type="component" value="Unassembled WGS sequence"/>
</dbReference>
<evidence type="ECO:0000313" key="15">
    <source>
        <dbReference type="Proteomes" id="UP000094112"/>
    </source>
</evidence>
<dbReference type="Gene3D" id="1.10.10.160">
    <property type="match status" value="1"/>
</dbReference>
<keyword evidence="5 10" id="KW-0067">ATP-binding</keyword>
<keyword evidence="6" id="KW-0413">Isomerase</keyword>
<comment type="catalytic activity">
    <reaction evidence="9">
        <text>ATP + H2O = ADP + phosphate + H(+)</text>
        <dbReference type="Rhea" id="RHEA:13065"/>
        <dbReference type="ChEBI" id="CHEBI:15377"/>
        <dbReference type="ChEBI" id="CHEBI:15378"/>
        <dbReference type="ChEBI" id="CHEBI:30616"/>
        <dbReference type="ChEBI" id="CHEBI:43474"/>
        <dbReference type="ChEBI" id="CHEBI:456216"/>
        <dbReference type="EC" id="5.6.2.4"/>
    </reaction>
</comment>
<comment type="catalytic activity">
    <reaction evidence="7">
        <text>Couples ATP hydrolysis with the unwinding of duplex DNA by translocating in the 3'-5' direction.</text>
        <dbReference type="EC" id="5.6.2.4"/>
    </reaction>
</comment>
<keyword evidence="15" id="KW-1185">Reference proteome</keyword>
<dbReference type="Pfam" id="PF13361">
    <property type="entry name" value="UvrD_C"/>
    <property type="match status" value="1"/>
</dbReference>
<dbReference type="GO" id="GO:0005634">
    <property type="term" value="C:nucleus"/>
    <property type="evidence" value="ECO:0007669"/>
    <property type="project" value="TreeGrafter"/>
</dbReference>
<dbReference type="PANTHER" id="PTHR11070">
    <property type="entry name" value="UVRD / RECB / PCRA DNA HELICASE FAMILY MEMBER"/>
    <property type="match status" value="1"/>
</dbReference>
<evidence type="ECO:0000256" key="5">
    <source>
        <dbReference type="ARBA" id="ARBA00022840"/>
    </source>
</evidence>
<evidence type="ECO:0000256" key="2">
    <source>
        <dbReference type="ARBA" id="ARBA00022741"/>
    </source>
</evidence>
<evidence type="ECO:0000256" key="7">
    <source>
        <dbReference type="ARBA" id="ARBA00034617"/>
    </source>
</evidence>
<evidence type="ECO:0000259" key="12">
    <source>
        <dbReference type="PROSITE" id="PS51198"/>
    </source>
</evidence>
<dbReference type="InterPro" id="IPR014016">
    <property type="entry name" value="UvrD-like_ATP-bd"/>
</dbReference>
<dbReference type="GO" id="GO:0005524">
    <property type="term" value="F:ATP binding"/>
    <property type="evidence" value="ECO:0007669"/>
    <property type="project" value="UniProtKB-UniRule"/>
</dbReference>
<sequence>MSFSQIEPTDSQAGQAEQQAEQDSMVEFHDYEVQVTPSQSKVITHPVDTATTLQVVAGPGSGKTTTLVYKIAYMIGNLGINPSEILVLSMTNKAVEALQTQLSNILGENNSVDVTTFHGYAHRCVINNDQSQENGIQIIEDAGWRTLVRLLGNKVNKYQLIEIVDQIRKDGWNEKYLQNVCRKFKLEMTELKDVMQTLDTSNVLIHSDVMRGAKAYIRDGRVSLPYKVVIVDEFQDVYPGIYELVELIARNAHLITAGDPYQSIYGFLGSNSSVHKTIKNFKPIDKLYLSESFRSTPEIIEASDNLMKREAPSLALKGISGFKPVAKLFTDVINQHEWVATEILRILEDSEGVVEPNDITILAKTNGELSRFKTCLNFYGLLDYKLSSNPSWLSDGLFHLIDYLRILFAPESSNFPVLCTIALIPGVGPVTIKKFHKGALTSELSMWEYLRNLREKNSLPPKLIPYFDLIEETRQKINFDDADSIFNHLLHLGNELGLRKEVTKTIKTIADKDNINNQLLDFFENLKLSNNFKAADTFLTEHFLRNYMNSLPISKTKNSVKLSTIHSAKGLEFPIVFVLGSTTGDDYKPESKNLVYVAMTRAKTLLYMNMMKTSDPFSATNFKKRFSEKYFTHDKPQIRGAFTAGFAKEFNRTFNGGAISKQNVVRSFHTLSKFIKRV</sequence>
<dbReference type="Gene3D" id="3.40.50.300">
    <property type="entry name" value="P-loop containing nucleotide triphosphate hydrolases"/>
    <property type="match status" value="2"/>
</dbReference>
<dbReference type="STRING" id="683960.A0A1E3NWL8"/>
<keyword evidence="4 10" id="KW-0347">Helicase</keyword>
<feature type="region of interest" description="Disordered" evidence="11">
    <location>
        <begin position="1"/>
        <end position="23"/>
    </location>
</feature>
<evidence type="ECO:0000256" key="9">
    <source>
        <dbReference type="ARBA" id="ARBA00048988"/>
    </source>
</evidence>
<dbReference type="CDD" id="cd17932">
    <property type="entry name" value="DEXQc_UvrD"/>
    <property type="match status" value="1"/>
</dbReference>
<evidence type="ECO:0000259" key="13">
    <source>
        <dbReference type="PROSITE" id="PS51217"/>
    </source>
</evidence>
<keyword evidence="2 10" id="KW-0547">Nucleotide-binding</keyword>
<dbReference type="InterPro" id="IPR027417">
    <property type="entry name" value="P-loop_NTPase"/>
</dbReference>
<feature type="compositionally biased region" description="Polar residues" evidence="11">
    <location>
        <begin position="1"/>
        <end position="11"/>
    </location>
</feature>
<organism evidence="14 15">
    <name type="scientific">Wickerhamomyces anomalus (strain ATCC 58044 / CBS 1984 / NCYC 433 / NRRL Y-366-8)</name>
    <name type="common">Yeast</name>
    <name type="synonym">Hansenula anomala</name>
    <dbReference type="NCBI Taxonomy" id="683960"/>
    <lineage>
        <taxon>Eukaryota</taxon>
        <taxon>Fungi</taxon>
        <taxon>Dikarya</taxon>
        <taxon>Ascomycota</taxon>
        <taxon>Saccharomycotina</taxon>
        <taxon>Saccharomycetes</taxon>
        <taxon>Phaffomycetales</taxon>
        <taxon>Wickerhamomycetaceae</taxon>
        <taxon>Wickerhamomyces</taxon>
    </lineage>
</organism>
<dbReference type="SUPFAM" id="SSF52540">
    <property type="entry name" value="P-loop containing nucleoside triphosphate hydrolases"/>
    <property type="match status" value="1"/>
</dbReference>
<proteinExistence type="inferred from homology"/>
<accession>A0A1E3NWL8</accession>
<evidence type="ECO:0000256" key="6">
    <source>
        <dbReference type="ARBA" id="ARBA00023235"/>
    </source>
</evidence>
<dbReference type="EC" id="5.6.2.4" evidence="8"/>
<dbReference type="GO" id="GO:0000725">
    <property type="term" value="P:recombinational repair"/>
    <property type="evidence" value="ECO:0007669"/>
    <property type="project" value="TreeGrafter"/>
</dbReference>
<dbReference type="GO" id="GO:0003677">
    <property type="term" value="F:DNA binding"/>
    <property type="evidence" value="ECO:0007669"/>
    <property type="project" value="InterPro"/>
</dbReference>
<gene>
    <name evidence="14" type="ORF">WICANDRAFT_65344</name>
</gene>
<dbReference type="GO" id="GO:0016787">
    <property type="term" value="F:hydrolase activity"/>
    <property type="evidence" value="ECO:0007669"/>
    <property type="project" value="UniProtKB-UniRule"/>
</dbReference>
<reference evidence="14 15" key="1">
    <citation type="journal article" date="2016" name="Proc. Natl. Acad. Sci. U.S.A.">
        <title>Comparative genomics of biotechnologically important yeasts.</title>
        <authorList>
            <person name="Riley R."/>
            <person name="Haridas S."/>
            <person name="Wolfe K.H."/>
            <person name="Lopes M.R."/>
            <person name="Hittinger C.T."/>
            <person name="Goeker M."/>
            <person name="Salamov A.A."/>
            <person name="Wisecaver J.H."/>
            <person name="Long T.M."/>
            <person name="Calvey C.H."/>
            <person name="Aerts A.L."/>
            <person name="Barry K.W."/>
            <person name="Choi C."/>
            <person name="Clum A."/>
            <person name="Coughlan A.Y."/>
            <person name="Deshpande S."/>
            <person name="Douglass A.P."/>
            <person name="Hanson S.J."/>
            <person name="Klenk H.-P."/>
            <person name="LaButti K.M."/>
            <person name="Lapidus A."/>
            <person name="Lindquist E.A."/>
            <person name="Lipzen A.M."/>
            <person name="Meier-Kolthoff J.P."/>
            <person name="Ohm R.A."/>
            <person name="Otillar R.P."/>
            <person name="Pangilinan J.L."/>
            <person name="Peng Y."/>
            <person name="Rokas A."/>
            <person name="Rosa C.A."/>
            <person name="Scheuner C."/>
            <person name="Sibirny A.A."/>
            <person name="Slot J.C."/>
            <person name="Stielow J.B."/>
            <person name="Sun H."/>
            <person name="Kurtzman C.P."/>
            <person name="Blackwell M."/>
            <person name="Grigoriev I.V."/>
            <person name="Jeffries T.W."/>
        </authorList>
    </citation>
    <scope>NUCLEOTIDE SEQUENCE [LARGE SCALE GENOMIC DNA]</scope>
    <source>
        <strain evidence="15">ATCC 58044 / CBS 1984 / NCYC 433 / NRRL Y-366-8</strain>
    </source>
</reference>
<feature type="domain" description="UvrD-like helicase C-terminal" evidence="13">
    <location>
        <begin position="297"/>
        <end position="570"/>
    </location>
</feature>
<name>A0A1E3NWL8_WICAA</name>
<dbReference type="GeneID" id="30201139"/>
<feature type="compositionally biased region" description="Low complexity" evidence="11">
    <location>
        <begin position="12"/>
        <end position="22"/>
    </location>
</feature>
<dbReference type="OrthoDB" id="1470711at2759"/>
<dbReference type="PANTHER" id="PTHR11070:SF46">
    <property type="entry name" value="ATP-DEPENDENT DNA HELICASE HMI1, MITOCHONDRIAL"/>
    <property type="match status" value="1"/>
</dbReference>
<dbReference type="InterPro" id="IPR013986">
    <property type="entry name" value="DExx_box_DNA_helicase_dom_sf"/>
</dbReference>
<dbReference type="Gene3D" id="1.10.486.10">
    <property type="entry name" value="PCRA, domain 4"/>
    <property type="match status" value="1"/>
</dbReference>
<evidence type="ECO:0000313" key="14">
    <source>
        <dbReference type="EMBL" id="ODQ57082.1"/>
    </source>
</evidence>
<keyword evidence="3 10" id="KW-0378">Hydrolase</keyword>